<proteinExistence type="predicted"/>
<evidence type="ECO:0000256" key="1">
    <source>
        <dbReference type="SAM" id="MobiDB-lite"/>
    </source>
</evidence>
<keyword evidence="3" id="KW-1185">Reference proteome</keyword>
<feature type="region of interest" description="Disordered" evidence="1">
    <location>
        <begin position="50"/>
        <end position="77"/>
    </location>
</feature>
<accession>A0AAN9YX01</accession>
<evidence type="ECO:0000313" key="2">
    <source>
        <dbReference type="EMBL" id="KAK7790118.1"/>
    </source>
</evidence>
<dbReference type="Proteomes" id="UP001378592">
    <property type="component" value="Unassembled WGS sequence"/>
</dbReference>
<protein>
    <submittedName>
        <fullName evidence="2">Uncharacterized protein</fullName>
    </submittedName>
</protein>
<feature type="compositionally biased region" description="Polar residues" evidence="1">
    <location>
        <begin position="68"/>
        <end position="77"/>
    </location>
</feature>
<gene>
    <name evidence="2" type="ORF">R5R35_008596</name>
</gene>
<organism evidence="2 3">
    <name type="scientific">Gryllus longicercus</name>
    <dbReference type="NCBI Taxonomy" id="2509291"/>
    <lineage>
        <taxon>Eukaryota</taxon>
        <taxon>Metazoa</taxon>
        <taxon>Ecdysozoa</taxon>
        <taxon>Arthropoda</taxon>
        <taxon>Hexapoda</taxon>
        <taxon>Insecta</taxon>
        <taxon>Pterygota</taxon>
        <taxon>Neoptera</taxon>
        <taxon>Polyneoptera</taxon>
        <taxon>Orthoptera</taxon>
        <taxon>Ensifera</taxon>
        <taxon>Gryllidea</taxon>
        <taxon>Grylloidea</taxon>
        <taxon>Gryllidae</taxon>
        <taxon>Gryllinae</taxon>
        <taxon>Gryllus</taxon>
    </lineage>
</organism>
<reference evidence="2 3" key="1">
    <citation type="submission" date="2024-03" db="EMBL/GenBank/DDBJ databases">
        <title>The genome assembly and annotation of the cricket Gryllus longicercus Weissman &amp; Gray.</title>
        <authorList>
            <person name="Szrajer S."/>
            <person name="Gray D."/>
            <person name="Ylla G."/>
        </authorList>
    </citation>
    <scope>NUCLEOTIDE SEQUENCE [LARGE SCALE GENOMIC DNA]</scope>
    <source>
        <strain evidence="2">DAG 2021-001</strain>
        <tissue evidence="2">Whole body minus gut</tissue>
    </source>
</reference>
<sequence>MRSLRNRRDGACPFLLSSASLSPPPLSLSPSLSPQLPVHFRRQPLSLEESSSNFLSPAESVPFRTPDTRSQAAATPTPSTGFDYGGAADVITASISAMVATAAAVRAAFAPEVQADRGRSARCSLPSLSAGWHSQPRDAGALWRMHKEAVRLCRLRARLALSKNEFCIQMGLVAEGDVWNCVLERRGGM</sequence>
<name>A0AAN9YX01_9ORTH</name>
<dbReference type="AlphaFoldDB" id="A0AAN9YX01"/>
<evidence type="ECO:0000313" key="3">
    <source>
        <dbReference type="Proteomes" id="UP001378592"/>
    </source>
</evidence>
<dbReference type="EMBL" id="JAZDUA010000663">
    <property type="protein sequence ID" value="KAK7790118.1"/>
    <property type="molecule type" value="Genomic_DNA"/>
</dbReference>
<comment type="caution">
    <text evidence="2">The sequence shown here is derived from an EMBL/GenBank/DDBJ whole genome shotgun (WGS) entry which is preliminary data.</text>
</comment>